<name>A0A6M4H409_9PROT</name>
<evidence type="ECO:0000256" key="5">
    <source>
        <dbReference type="ARBA" id="ARBA00023004"/>
    </source>
</evidence>
<keyword evidence="3 6" id="KW-0479">Metal-binding</keyword>
<dbReference type="RefSeq" id="WP_171160965.1">
    <property type="nucleotide sequence ID" value="NZ_CP053073.1"/>
</dbReference>
<protein>
    <recommendedName>
        <fullName evidence="8">Cytochrome c domain-containing protein</fullName>
    </recommendedName>
</protein>
<feature type="domain" description="Cytochrome c" evidence="8">
    <location>
        <begin position="24"/>
        <end position="104"/>
    </location>
</feature>
<evidence type="ECO:0000256" key="1">
    <source>
        <dbReference type="ARBA" id="ARBA00022448"/>
    </source>
</evidence>
<dbReference type="Gene3D" id="1.10.760.10">
    <property type="entry name" value="Cytochrome c-like domain"/>
    <property type="match status" value="1"/>
</dbReference>
<keyword evidence="1" id="KW-0813">Transport</keyword>
<dbReference type="InParanoid" id="A0A6M4H409"/>
<dbReference type="Proteomes" id="UP000503096">
    <property type="component" value="Chromosome"/>
</dbReference>
<keyword evidence="10" id="KW-1185">Reference proteome</keyword>
<evidence type="ECO:0000256" key="3">
    <source>
        <dbReference type="ARBA" id="ARBA00022723"/>
    </source>
</evidence>
<evidence type="ECO:0000259" key="8">
    <source>
        <dbReference type="PROSITE" id="PS51007"/>
    </source>
</evidence>
<keyword evidence="2 6" id="KW-0349">Heme</keyword>
<evidence type="ECO:0000256" key="7">
    <source>
        <dbReference type="SAM" id="SignalP"/>
    </source>
</evidence>
<proteinExistence type="predicted"/>
<organism evidence="9 10">
    <name type="scientific">Usitatibacter palustris</name>
    <dbReference type="NCBI Taxonomy" id="2732487"/>
    <lineage>
        <taxon>Bacteria</taxon>
        <taxon>Pseudomonadati</taxon>
        <taxon>Pseudomonadota</taxon>
        <taxon>Betaproteobacteria</taxon>
        <taxon>Nitrosomonadales</taxon>
        <taxon>Usitatibacteraceae</taxon>
        <taxon>Usitatibacter</taxon>
    </lineage>
</organism>
<evidence type="ECO:0000256" key="2">
    <source>
        <dbReference type="ARBA" id="ARBA00022617"/>
    </source>
</evidence>
<dbReference type="GO" id="GO:0020037">
    <property type="term" value="F:heme binding"/>
    <property type="evidence" value="ECO:0007669"/>
    <property type="project" value="InterPro"/>
</dbReference>
<dbReference type="PANTHER" id="PTHR40942:SF4">
    <property type="entry name" value="CYTOCHROME C5"/>
    <property type="match status" value="1"/>
</dbReference>
<dbReference type="PROSITE" id="PS51007">
    <property type="entry name" value="CYTC"/>
    <property type="match status" value="1"/>
</dbReference>
<evidence type="ECO:0000313" key="10">
    <source>
        <dbReference type="Proteomes" id="UP000503096"/>
    </source>
</evidence>
<dbReference type="GO" id="GO:0009055">
    <property type="term" value="F:electron transfer activity"/>
    <property type="evidence" value="ECO:0007669"/>
    <property type="project" value="InterPro"/>
</dbReference>
<dbReference type="EMBL" id="CP053073">
    <property type="protein sequence ID" value="QJR14180.1"/>
    <property type="molecule type" value="Genomic_DNA"/>
</dbReference>
<dbReference type="PANTHER" id="PTHR40942">
    <property type="match status" value="1"/>
</dbReference>
<dbReference type="PRINTS" id="PR00607">
    <property type="entry name" value="CYTCHROMECIE"/>
</dbReference>
<keyword evidence="5 6" id="KW-0408">Iron</keyword>
<dbReference type="Pfam" id="PF13442">
    <property type="entry name" value="Cytochrome_CBB3"/>
    <property type="match status" value="1"/>
</dbReference>
<dbReference type="KEGG" id="upl:DSM104440_00973"/>
<keyword evidence="7" id="KW-0732">Signal</keyword>
<dbReference type="InterPro" id="IPR009056">
    <property type="entry name" value="Cyt_c-like_dom"/>
</dbReference>
<accession>A0A6M4H409</accession>
<evidence type="ECO:0000256" key="6">
    <source>
        <dbReference type="PROSITE-ProRule" id="PRU00433"/>
    </source>
</evidence>
<dbReference type="GO" id="GO:0005506">
    <property type="term" value="F:iron ion binding"/>
    <property type="evidence" value="ECO:0007669"/>
    <property type="project" value="InterPro"/>
</dbReference>
<reference evidence="9 10" key="1">
    <citation type="submission" date="2020-04" db="EMBL/GenBank/DDBJ databases">
        <title>Usitatibacter rugosus gen. nov., sp. nov. and Usitatibacter palustris sp. nov., novel members of Usitatibacteraceae fam. nov. within the order Nitrosomonadales isolated from soil.</title>
        <authorList>
            <person name="Huber K.J."/>
            <person name="Neumann-Schaal M."/>
            <person name="Geppert A."/>
            <person name="Luckner M."/>
            <person name="Wanner G."/>
            <person name="Overmann J."/>
        </authorList>
    </citation>
    <scope>NUCLEOTIDE SEQUENCE [LARGE SCALE GENOMIC DNA]</scope>
    <source>
        <strain evidence="9 10">Swamp67</strain>
    </source>
</reference>
<sequence>MFNRIFLLAPFLLATTPDTAAGDAGNRAGREVYDTVCSTCHAAGLQGAPKSGDREAWIPRMKQGLDTLTLHAIRGHGGMAPRGGAAQLTDLEVRNAIAYMFDPGAEARAAARPPPAAPAPRNPYEATVDGVAIHFGLVNAERLRAYPPGSKEASMHGGVPKGSGYYHVNVTLHEGDKRAPLRGAAVEVEVVQAGQDTLKKVLEAEPGTGSANYGQYIRLAPRTPATFIVRIRPAGSPRTLETRFNPTPG</sequence>
<evidence type="ECO:0000313" key="9">
    <source>
        <dbReference type="EMBL" id="QJR14180.1"/>
    </source>
</evidence>
<dbReference type="InterPro" id="IPR036909">
    <property type="entry name" value="Cyt_c-like_dom_sf"/>
</dbReference>
<keyword evidence="4" id="KW-0249">Electron transport</keyword>
<dbReference type="InterPro" id="IPR002323">
    <property type="entry name" value="Cyt_CIE"/>
</dbReference>
<feature type="signal peptide" evidence="7">
    <location>
        <begin position="1"/>
        <end position="20"/>
    </location>
</feature>
<dbReference type="SUPFAM" id="SSF46626">
    <property type="entry name" value="Cytochrome c"/>
    <property type="match status" value="1"/>
</dbReference>
<feature type="chain" id="PRO_5026751105" description="Cytochrome c domain-containing protein" evidence="7">
    <location>
        <begin position="21"/>
        <end position="249"/>
    </location>
</feature>
<dbReference type="AlphaFoldDB" id="A0A6M4H409"/>
<evidence type="ECO:0000256" key="4">
    <source>
        <dbReference type="ARBA" id="ARBA00022982"/>
    </source>
</evidence>
<gene>
    <name evidence="9" type="ORF">DSM104440_00973</name>
</gene>